<dbReference type="AlphaFoldDB" id="A0A0P0V8N8"/>
<proteinExistence type="predicted"/>
<protein>
    <submittedName>
        <fullName evidence="2">Os01g0770150 protein</fullName>
    </submittedName>
</protein>
<reference evidence="3" key="1">
    <citation type="journal article" date="2005" name="Nature">
        <title>The map-based sequence of the rice genome.</title>
        <authorList>
            <consortium name="International rice genome sequencing project (IRGSP)"/>
            <person name="Matsumoto T."/>
            <person name="Wu J."/>
            <person name="Kanamori H."/>
            <person name="Katayose Y."/>
            <person name="Fujisawa M."/>
            <person name="Namiki N."/>
            <person name="Mizuno H."/>
            <person name="Yamamoto K."/>
            <person name="Antonio B.A."/>
            <person name="Baba T."/>
            <person name="Sakata K."/>
            <person name="Nagamura Y."/>
            <person name="Aoki H."/>
            <person name="Arikawa K."/>
            <person name="Arita K."/>
            <person name="Bito T."/>
            <person name="Chiden Y."/>
            <person name="Fujitsuka N."/>
            <person name="Fukunaka R."/>
            <person name="Hamada M."/>
            <person name="Harada C."/>
            <person name="Hayashi A."/>
            <person name="Hijishita S."/>
            <person name="Honda M."/>
            <person name="Hosokawa S."/>
            <person name="Ichikawa Y."/>
            <person name="Idonuma A."/>
            <person name="Iijima M."/>
            <person name="Ikeda M."/>
            <person name="Ikeno M."/>
            <person name="Ito K."/>
            <person name="Ito S."/>
            <person name="Ito T."/>
            <person name="Ito Y."/>
            <person name="Ito Y."/>
            <person name="Iwabuchi A."/>
            <person name="Kamiya K."/>
            <person name="Karasawa W."/>
            <person name="Kurita K."/>
            <person name="Katagiri S."/>
            <person name="Kikuta A."/>
            <person name="Kobayashi H."/>
            <person name="Kobayashi N."/>
            <person name="Machita K."/>
            <person name="Maehara T."/>
            <person name="Masukawa M."/>
            <person name="Mizubayashi T."/>
            <person name="Mukai Y."/>
            <person name="Nagasaki H."/>
            <person name="Nagata Y."/>
            <person name="Naito S."/>
            <person name="Nakashima M."/>
            <person name="Nakama Y."/>
            <person name="Nakamichi Y."/>
            <person name="Nakamura M."/>
            <person name="Meguro A."/>
            <person name="Negishi M."/>
            <person name="Ohta I."/>
            <person name="Ohta T."/>
            <person name="Okamoto M."/>
            <person name="Ono N."/>
            <person name="Saji S."/>
            <person name="Sakaguchi M."/>
            <person name="Sakai K."/>
            <person name="Shibata M."/>
            <person name="Shimokawa T."/>
            <person name="Song J."/>
            <person name="Takazaki Y."/>
            <person name="Terasawa K."/>
            <person name="Tsugane M."/>
            <person name="Tsuji K."/>
            <person name="Ueda S."/>
            <person name="Waki K."/>
            <person name="Yamagata H."/>
            <person name="Yamamoto M."/>
            <person name="Yamamoto S."/>
            <person name="Yamane H."/>
            <person name="Yoshiki S."/>
            <person name="Yoshihara R."/>
            <person name="Yukawa K."/>
            <person name="Zhong H."/>
            <person name="Yano M."/>
            <person name="Yuan Q."/>
            <person name="Ouyang S."/>
            <person name="Liu J."/>
            <person name="Jones K.M."/>
            <person name="Gansberger K."/>
            <person name="Moffat K."/>
            <person name="Hill J."/>
            <person name="Bera J."/>
            <person name="Fadrosh D."/>
            <person name="Jin S."/>
            <person name="Johri S."/>
            <person name="Kim M."/>
            <person name="Overton L."/>
            <person name="Reardon M."/>
            <person name="Tsitrin T."/>
            <person name="Vuong H."/>
            <person name="Weaver B."/>
            <person name="Ciecko A."/>
            <person name="Tallon L."/>
            <person name="Jackson J."/>
            <person name="Pai G."/>
            <person name="Aken S.V."/>
            <person name="Utterback T."/>
            <person name="Reidmuller S."/>
            <person name="Feldblyum T."/>
            <person name="Hsiao J."/>
            <person name="Zismann V."/>
            <person name="Iobst S."/>
            <person name="de Vazeille A.R."/>
            <person name="Buell C.R."/>
            <person name="Ying K."/>
            <person name="Li Y."/>
            <person name="Lu T."/>
            <person name="Huang Y."/>
            <person name="Zhao Q."/>
            <person name="Feng Q."/>
            <person name="Zhang L."/>
            <person name="Zhu J."/>
            <person name="Weng Q."/>
            <person name="Mu J."/>
            <person name="Lu Y."/>
            <person name="Fan D."/>
            <person name="Liu Y."/>
            <person name="Guan J."/>
            <person name="Zhang Y."/>
            <person name="Yu S."/>
            <person name="Liu X."/>
            <person name="Zhang Y."/>
            <person name="Hong G."/>
            <person name="Han B."/>
            <person name="Choisne N."/>
            <person name="Demange N."/>
            <person name="Orjeda G."/>
            <person name="Samain S."/>
            <person name="Cattolico L."/>
            <person name="Pelletier E."/>
            <person name="Couloux A."/>
            <person name="Segurens B."/>
            <person name="Wincker P."/>
            <person name="D'Hont A."/>
            <person name="Scarpelli C."/>
            <person name="Weissenbach J."/>
            <person name="Salanoubat M."/>
            <person name="Quetier F."/>
            <person name="Yu Y."/>
            <person name="Kim H.R."/>
            <person name="Rambo T."/>
            <person name="Currie J."/>
            <person name="Collura K."/>
            <person name="Luo M."/>
            <person name="Yang T."/>
            <person name="Ammiraju J.S.S."/>
            <person name="Engler F."/>
            <person name="Soderlund C."/>
            <person name="Wing R.A."/>
            <person name="Palmer L.E."/>
            <person name="de la Bastide M."/>
            <person name="Spiegel L."/>
            <person name="Nascimento L."/>
            <person name="Zutavern T."/>
            <person name="O'Shaughnessy A."/>
            <person name="Dike S."/>
            <person name="Dedhia N."/>
            <person name="Preston R."/>
            <person name="Balija V."/>
            <person name="McCombie W.R."/>
            <person name="Chow T."/>
            <person name="Chen H."/>
            <person name="Chung M."/>
            <person name="Chen C."/>
            <person name="Shaw J."/>
            <person name="Wu H."/>
            <person name="Hsiao K."/>
            <person name="Chao Y."/>
            <person name="Chu M."/>
            <person name="Cheng C."/>
            <person name="Hour A."/>
            <person name="Lee P."/>
            <person name="Lin S."/>
            <person name="Lin Y."/>
            <person name="Liou J."/>
            <person name="Liu S."/>
            <person name="Hsing Y."/>
            <person name="Raghuvanshi S."/>
            <person name="Mohanty A."/>
            <person name="Bharti A.K."/>
            <person name="Gaur A."/>
            <person name="Gupta V."/>
            <person name="Kumar D."/>
            <person name="Ravi V."/>
            <person name="Vij S."/>
            <person name="Kapur A."/>
            <person name="Khurana P."/>
            <person name="Khurana P."/>
            <person name="Khurana J.P."/>
            <person name="Tyagi A.K."/>
            <person name="Gaikwad K."/>
            <person name="Singh A."/>
            <person name="Dalal V."/>
            <person name="Srivastava S."/>
            <person name="Dixit A."/>
            <person name="Pal A.K."/>
            <person name="Ghazi I.A."/>
            <person name="Yadav M."/>
            <person name="Pandit A."/>
            <person name="Bhargava A."/>
            <person name="Sureshbabu K."/>
            <person name="Batra K."/>
            <person name="Sharma T.R."/>
            <person name="Mohapatra T."/>
            <person name="Singh N.K."/>
            <person name="Messing J."/>
            <person name="Nelson A.B."/>
            <person name="Fuks G."/>
            <person name="Kavchok S."/>
            <person name="Keizer G."/>
            <person name="Linton E."/>
            <person name="Llaca V."/>
            <person name="Song R."/>
            <person name="Tanyolac B."/>
            <person name="Young S."/>
            <person name="Ho-Il K."/>
            <person name="Hahn J.H."/>
            <person name="Sangsakoo G."/>
            <person name="Vanavichit A."/>
            <person name="de Mattos Luiz.A.T."/>
            <person name="Zimmer P.D."/>
            <person name="Malone G."/>
            <person name="Dellagostin O."/>
            <person name="de Oliveira A.C."/>
            <person name="Bevan M."/>
            <person name="Bancroft I."/>
            <person name="Minx P."/>
            <person name="Cordum H."/>
            <person name="Wilson R."/>
            <person name="Cheng Z."/>
            <person name="Jin W."/>
            <person name="Jiang J."/>
            <person name="Leong S.A."/>
            <person name="Iwama H."/>
            <person name="Gojobori T."/>
            <person name="Itoh T."/>
            <person name="Niimura Y."/>
            <person name="Fujii Y."/>
            <person name="Habara T."/>
            <person name="Sakai H."/>
            <person name="Sato Y."/>
            <person name="Wilson G."/>
            <person name="Kumar K."/>
            <person name="McCouch S."/>
            <person name="Juretic N."/>
            <person name="Hoen D."/>
            <person name="Wright S."/>
            <person name="Bruskiewich R."/>
            <person name="Bureau T."/>
            <person name="Miyao A."/>
            <person name="Hirochika H."/>
            <person name="Nishikawa T."/>
            <person name="Kadowaki K."/>
            <person name="Sugiura M."/>
            <person name="Burr B."/>
            <person name="Sasaki T."/>
        </authorList>
    </citation>
    <scope>NUCLEOTIDE SEQUENCE [LARGE SCALE GENOMIC DNA]</scope>
    <source>
        <strain evidence="3">cv. Nipponbare</strain>
    </source>
</reference>
<accession>A0A0P0V8N8</accession>
<evidence type="ECO:0000313" key="3">
    <source>
        <dbReference type="Proteomes" id="UP000059680"/>
    </source>
</evidence>
<dbReference type="PaxDb" id="39947-A0A0P0V8N8"/>
<dbReference type="InParanoid" id="A0A0P0V8N8"/>
<dbReference type="EMBL" id="AP014957">
    <property type="protein sequence ID" value="BAS74544.1"/>
    <property type="molecule type" value="Genomic_DNA"/>
</dbReference>
<reference evidence="2 3" key="2">
    <citation type="journal article" date="2013" name="Plant Cell Physiol.">
        <title>Rice Annotation Project Database (RAP-DB): an integrative and interactive database for rice genomics.</title>
        <authorList>
            <person name="Sakai H."/>
            <person name="Lee S.S."/>
            <person name="Tanaka T."/>
            <person name="Numa H."/>
            <person name="Kim J."/>
            <person name="Kawahara Y."/>
            <person name="Wakimoto H."/>
            <person name="Yang C.C."/>
            <person name="Iwamoto M."/>
            <person name="Abe T."/>
            <person name="Yamada Y."/>
            <person name="Muto A."/>
            <person name="Inokuchi H."/>
            <person name="Ikemura T."/>
            <person name="Matsumoto T."/>
            <person name="Sasaki T."/>
            <person name="Itoh T."/>
        </authorList>
    </citation>
    <scope>NUCLEOTIDE SEQUENCE [LARGE SCALE GENOMIC DNA]</scope>
    <source>
        <strain evidence="3">cv. Nipponbare</strain>
    </source>
</reference>
<organism evidence="2 3">
    <name type="scientific">Oryza sativa subsp. japonica</name>
    <name type="common">Rice</name>
    <dbReference type="NCBI Taxonomy" id="39947"/>
    <lineage>
        <taxon>Eukaryota</taxon>
        <taxon>Viridiplantae</taxon>
        <taxon>Streptophyta</taxon>
        <taxon>Embryophyta</taxon>
        <taxon>Tracheophyta</taxon>
        <taxon>Spermatophyta</taxon>
        <taxon>Magnoliopsida</taxon>
        <taxon>Liliopsida</taxon>
        <taxon>Poales</taxon>
        <taxon>Poaceae</taxon>
        <taxon>BOP clade</taxon>
        <taxon>Oryzoideae</taxon>
        <taxon>Oryzeae</taxon>
        <taxon>Oryzinae</taxon>
        <taxon>Oryza</taxon>
        <taxon>Oryza sativa</taxon>
    </lineage>
</organism>
<keyword evidence="3" id="KW-1185">Reference proteome</keyword>
<sequence>MQTCADQRFWKNLSVAASGTGRQARRAQDRVRRWTSPSSPHHALGAGRGSDSMATFTSSRGSTKTRRRQASSPQTLLFVVLHLASQIAKGVLGFRGEEYTRRHNPAA</sequence>
<evidence type="ECO:0000313" key="2">
    <source>
        <dbReference type="EMBL" id="BAS74544.1"/>
    </source>
</evidence>
<evidence type="ECO:0000256" key="1">
    <source>
        <dbReference type="SAM" id="MobiDB-lite"/>
    </source>
</evidence>
<reference evidence="2 3" key="3">
    <citation type="journal article" date="2013" name="Rice">
        <title>Improvement of the Oryza sativa Nipponbare reference genome using next generation sequence and optical map data.</title>
        <authorList>
            <person name="Kawahara Y."/>
            <person name="de la Bastide M."/>
            <person name="Hamilton J.P."/>
            <person name="Kanamori H."/>
            <person name="McCombie W.R."/>
            <person name="Ouyang S."/>
            <person name="Schwartz D.C."/>
            <person name="Tanaka T."/>
            <person name="Wu J."/>
            <person name="Zhou S."/>
            <person name="Childs K.L."/>
            <person name="Davidson R.M."/>
            <person name="Lin H."/>
            <person name="Quesada-Ocampo L."/>
            <person name="Vaillancourt B."/>
            <person name="Sakai H."/>
            <person name="Lee S.S."/>
            <person name="Kim J."/>
            <person name="Numa H."/>
            <person name="Itoh T."/>
            <person name="Buell C.R."/>
            <person name="Matsumoto T."/>
        </authorList>
    </citation>
    <scope>NUCLEOTIDE SEQUENCE [LARGE SCALE GENOMIC DNA]</scope>
    <source>
        <strain evidence="3">cv. Nipponbare</strain>
    </source>
</reference>
<dbReference type="Proteomes" id="UP000059680">
    <property type="component" value="Chromosome 1"/>
</dbReference>
<gene>
    <name evidence="2" type="ordered locus">Os01g0770150</name>
    <name evidence="2" type="ORF">OSNPB_010770150</name>
</gene>
<feature type="region of interest" description="Disordered" evidence="1">
    <location>
        <begin position="18"/>
        <end position="72"/>
    </location>
</feature>
<name>A0A0P0V8N8_ORYSJ</name>